<feature type="transmembrane region" description="Helical" evidence="2">
    <location>
        <begin position="15"/>
        <end position="36"/>
    </location>
</feature>
<protein>
    <submittedName>
        <fullName evidence="3">Uncharacterized protein</fullName>
    </submittedName>
</protein>
<proteinExistence type="predicted"/>
<organism evidence="3 4">
    <name type="scientific">Melanomma pulvis-pyrius CBS 109.77</name>
    <dbReference type="NCBI Taxonomy" id="1314802"/>
    <lineage>
        <taxon>Eukaryota</taxon>
        <taxon>Fungi</taxon>
        <taxon>Dikarya</taxon>
        <taxon>Ascomycota</taxon>
        <taxon>Pezizomycotina</taxon>
        <taxon>Dothideomycetes</taxon>
        <taxon>Pleosporomycetidae</taxon>
        <taxon>Pleosporales</taxon>
        <taxon>Melanommataceae</taxon>
        <taxon>Melanomma</taxon>
    </lineage>
</organism>
<feature type="region of interest" description="Disordered" evidence="1">
    <location>
        <begin position="357"/>
        <end position="385"/>
    </location>
</feature>
<reference evidence="3" key="1">
    <citation type="journal article" date="2020" name="Stud. Mycol.">
        <title>101 Dothideomycetes genomes: a test case for predicting lifestyles and emergence of pathogens.</title>
        <authorList>
            <person name="Haridas S."/>
            <person name="Albert R."/>
            <person name="Binder M."/>
            <person name="Bloem J."/>
            <person name="Labutti K."/>
            <person name="Salamov A."/>
            <person name="Andreopoulos B."/>
            <person name="Baker S."/>
            <person name="Barry K."/>
            <person name="Bills G."/>
            <person name="Bluhm B."/>
            <person name="Cannon C."/>
            <person name="Castanera R."/>
            <person name="Culley D."/>
            <person name="Daum C."/>
            <person name="Ezra D."/>
            <person name="Gonzalez J."/>
            <person name="Henrissat B."/>
            <person name="Kuo A."/>
            <person name="Liang C."/>
            <person name="Lipzen A."/>
            <person name="Lutzoni F."/>
            <person name="Magnuson J."/>
            <person name="Mondo S."/>
            <person name="Nolan M."/>
            <person name="Ohm R."/>
            <person name="Pangilinan J."/>
            <person name="Park H.-J."/>
            <person name="Ramirez L."/>
            <person name="Alfaro M."/>
            <person name="Sun H."/>
            <person name="Tritt A."/>
            <person name="Yoshinaga Y."/>
            <person name="Zwiers L.-H."/>
            <person name="Turgeon B."/>
            <person name="Goodwin S."/>
            <person name="Spatafora J."/>
            <person name="Crous P."/>
            <person name="Grigoriev I."/>
        </authorList>
    </citation>
    <scope>NUCLEOTIDE SEQUENCE</scope>
    <source>
        <strain evidence="3">CBS 109.77</strain>
    </source>
</reference>
<feature type="compositionally biased region" description="Basic and acidic residues" evidence="1">
    <location>
        <begin position="547"/>
        <end position="558"/>
    </location>
</feature>
<feature type="compositionally biased region" description="Polar residues" evidence="1">
    <location>
        <begin position="242"/>
        <end position="257"/>
    </location>
</feature>
<keyword evidence="2" id="KW-0472">Membrane</keyword>
<evidence type="ECO:0000256" key="2">
    <source>
        <dbReference type="SAM" id="Phobius"/>
    </source>
</evidence>
<feature type="region of interest" description="Disordered" evidence="1">
    <location>
        <begin position="181"/>
        <end position="214"/>
    </location>
</feature>
<evidence type="ECO:0000313" key="4">
    <source>
        <dbReference type="Proteomes" id="UP000799757"/>
    </source>
</evidence>
<sequence length="689" mass="76669">MPFFPLDIAFSLESFLAVLVLFVALLQLIYLSGWLFDADHGPQRPRHERGLEADVHRVRKAVEHMQARGLRVRSVEGLAGAAAGSGTKVRIAPRFFNGVVVERMDVDVGVDVGNDDDDDDDDNRDEDTWNYGFDGRYAQRPDEGSGAYGGGVRPWGEYYAFQHGEGDFDADGDGYVRPASFEYHGYRGGGDGDGREGSHPRQDEGQEDDGSDWSEDTLVGEEAVETLGDGEGQQPSHVLPTSGPSHSYSYANRGHTFTNRAPTSLEAVDHGPQYHPQDELKTRLAARNRDAESNVEFQVFEPQPHHQDIEDDEQAARNPALKEALHGLRHVQERTGNSNSEFDPAVDPAAEALRSLKENSRRRQQQAHPQSSDAYTESPPASNLEDDIPEQLRYLIASNAHATGNPADYLNLHPTLSSPVGQLLQKTPPLAPTNPEADIHLHPSLCSGLQQQQQQQQGNPRSEDSGSEDSSLSVRQRIQKIETTSPSNQRRRPGPVNVAHWGGEVDMSLVPPPLNPGNRRESQAQDVVTNSAQQRQKDQQQQQTHPLESRQTESRNTDRNLPQNDSSPRSHHPQPQPQPQSHTQHRLERPRHGSYPLSRSEYRGPTSVVDLTQALYHSNTSERNSSRFLSVLDAAEAPRANGEDQVPYKFRARGGGPGYEVGVISRFWKRGEGGRRRFWVLREDVERGV</sequence>
<evidence type="ECO:0000313" key="3">
    <source>
        <dbReference type="EMBL" id="KAF2791100.1"/>
    </source>
</evidence>
<feature type="region of interest" description="Disordered" evidence="1">
    <location>
        <begin position="226"/>
        <end position="257"/>
    </location>
</feature>
<keyword evidence="4" id="KW-1185">Reference proteome</keyword>
<gene>
    <name evidence="3" type="ORF">K505DRAFT_364148</name>
</gene>
<keyword evidence="2" id="KW-1133">Transmembrane helix</keyword>
<feature type="compositionally biased region" description="Polar residues" evidence="1">
    <location>
        <begin position="366"/>
        <end position="381"/>
    </location>
</feature>
<feature type="compositionally biased region" description="Acidic residues" evidence="1">
    <location>
        <begin position="205"/>
        <end position="214"/>
    </location>
</feature>
<feature type="compositionally biased region" description="Acidic residues" evidence="1">
    <location>
        <begin position="113"/>
        <end position="125"/>
    </location>
</feature>
<accession>A0A6A6X3N5</accession>
<keyword evidence="2" id="KW-0812">Transmembrane</keyword>
<dbReference type="EMBL" id="MU002038">
    <property type="protein sequence ID" value="KAF2791100.1"/>
    <property type="molecule type" value="Genomic_DNA"/>
</dbReference>
<feature type="region of interest" description="Disordered" evidence="1">
    <location>
        <begin position="420"/>
        <end position="604"/>
    </location>
</feature>
<evidence type="ECO:0000256" key="1">
    <source>
        <dbReference type="SAM" id="MobiDB-lite"/>
    </source>
</evidence>
<feature type="region of interest" description="Disordered" evidence="1">
    <location>
        <begin position="110"/>
        <end position="149"/>
    </location>
</feature>
<dbReference type="Proteomes" id="UP000799757">
    <property type="component" value="Unassembled WGS sequence"/>
</dbReference>
<feature type="compositionally biased region" description="Basic and acidic residues" evidence="1">
    <location>
        <begin position="190"/>
        <end position="204"/>
    </location>
</feature>
<dbReference type="AlphaFoldDB" id="A0A6A6X3N5"/>
<name>A0A6A6X3N5_9PLEO</name>